<evidence type="ECO:0000256" key="8">
    <source>
        <dbReference type="ARBA" id="ARBA00023125"/>
    </source>
</evidence>
<evidence type="ECO:0000256" key="5">
    <source>
        <dbReference type="ARBA" id="ARBA00022771"/>
    </source>
</evidence>
<proteinExistence type="inferred from homology"/>
<dbReference type="GO" id="GO:0008270">
    <property type="term" value="F:zinc ion binding"/>
    <property type="evidence" value="ECO:0007669"/>
    <property type="project" value="UniProtKB-KW"/>
</dbReference>
<dbReference type="eggNOG" id="KOG1721">
    <property type="taxonomic scope" value="Eukaryota"/>
</dbReference>
<feature type="domain" description="C2H2-type" evidence="12">
    <location>
        <begin position="109"/>
        <end position="136"/>
    </location>
</feature>
<dbReference type="AlphaFoldDB" id="A0A1I7V7P4"/>
<organism evidence="13 14">
    <name type="scientific">Loa loa</name>
    <name type="common">Eye worm</name>
    <name type="synonym">Filaria loa</name>
    <dbReference type="NCBI Taxonomy" id="7209"/>
    <lineage>
        <taxon>Eukaryota</taxon>
        <taxon>Metazoa</taxon>
        <taxon>Ecdysozoa</taxon>
        <taxon>Nematoda</taxon>
        <taxon>Chromadorea</taxon>
        <taxon>Rhabditida</taxon>
        <taxon>Spirurina</taxon>
        <taxon>Spiruromorpha</taxon>
        <taxon>Filarioidea</taxon>
        <taxon>Onchocercidae</taxon>
        <taxon>Loa</taxon>
    </lineage>
</organism>
<dbReference type="GO" id="GO:0005634">
    <property type="term" value="C:nucleus"/>
    <property type="evidence" value="ECO:0007669"/>
    <property type="project" value="UniProtKB-SubCell"/>
</dbReference>
<evidence type="ECO:0000256" key="1">
    <source>
        <dbReference type="ARBA" id="ARBA00004123"/>
    </source>
</evidence>
<dbReference type="PROSITE" id="PS00028">
    <property type="entry name" value="ZINC_FINGER_C2H2_1"/>
    <property type="match status" value="3"/>
</dbReference>
<keyword evidence="5 11" id="KW-0863">Zinc-finger</keyword>
<keyword evidence="8" id="KW-0238">DNA-binding</keyword>
<evidence type="ECO:0000313" key="13">
    <source>
        <dbReference type="Proteomes" id="UP000095285"/>
    </source>
</evidence>
<evidence type="ECO:0000313" key="14">
    <source>
        <dbReference type="WBParaSite" id="EN70_10788"/>
    </source>
</evidence>
<evidence type="ECO:0000256" key="10">
    <source>
        <dbReference type="ARBA" id="ARBA00023242"/>
    </source>
</evidence>
<dbReference type="SUPFAM" id="SSF57667">
    <property type="entry name" value="beta-beta-alpha zinc fingers"/>
    <property type="match status" value="2"/>
</dbReference>
<keyword evidence="4" id="KW-0677">Repeat</keyword>
<dbReference type="WBParaSite" id="EN70_10788">
    <property type="protein sequence ID" value="EN70_10788"/>
    <property type="gene ID" value="EN70_10788"/>
</dbReference>
<sequence>EAQTEQTKLLDLSVQGLNNEQMGNLLLLAEVANKMPKAKIVAKNTNEFNGQNLTVKMNLTVKEESVKQKSTKGLTEKKSKTKKLQCELCGKIMTDMKRHMMTHTGEKLYNCSICGKSFSRLDIKEVHMITHTNVKPYSCPMCNKSFRQKQHLKNHMATHNKNRPLFYCTTCGKGLLDYRYLKLHKMNHERS</sequence>
<keyword evidence="9" id="KW-0804">Transcription</keyword>
<evidence type="ECO:0000259" key="12">
    <source>
        <dbReference type="PROSITE" id="PS50157"/>
    </source>
</evidence>
<dbReference type="FunFam" id="3.30.160.60:FF:000100">
    <property type="entry name" value="Zinc finger 45-like"/>
    <property type="match status" value="1"/>
</dbReference>
<dbReference type="FunFam" id="3.30.160.60:FF:001235">
    <property type="entry name" value="Si:ch211-119o8.6"/>
    <property type="match status" value="1"/>
</dbReference>
<dbReference type="PANTHER" id="PTHR14196:SF0">
    <property type="entry name" value="PROTEIN BOWEL"/>
    <property type="match status" value="1"/>
</dbReference>
<keyword evidence="10" id="KW-0539">Nucleus</keyword>
<evidence type="ECO:0000256" key="11">
    <source>
        <dbReference type="PROSITE-ProRule" id="PRU00042"/>
    </source>
</evidence>
<reference evidence="13" key="1">
    <citation type="submission" date="2012-04" db="EMBL/GenBank/DDBJ databases">
        <title>The Genome Sequence of Loa loa.</title>
        <authorList>
            <consortium name="The Broad Institute Genome Sequencing Platform"/>
            <consortium name="Broad Institute Genome Sequencing Center for Infectious Disease"/>
            <person name="Nutman T.B."/>
            <person name="Fink D.L."/>
            <person name="Russ C."/>
            <person name="Young S."/>
            <person name="Zeng Q."/>
            <person name="Gargeya S."/>
            <person name="Alvarado L."/>
            <person name="Berlin A."/>
            <person name="Chapman S.B."/>
            <person name="Chen Z."/>
            <person name="Freedman E."/>
            <person name="Gellesch M."/>
            <person name="Goldberg J."/>
            <person name="Griggs A."/>
            <person name="Gujja S."/>
            <person name="Heilman E.R."/>
            <person name="Heiman D."/>
            <person name="Howarth C."/>
            <person name="Mehta T."/>
            <person name="Neiman D."/>
            <person name="Pearson M."/>
            <person name="Roberts A."/>
            <person name="Saif S."/>
            <person name="Shea T."/>
            <person name="Shenoy N."/>
            <person name="Sisk P."/>
            <person name="Stolte C."/>
            <person name="Sykes S."/>
            <person name="White J."/>
            <person name="Yandava C."/>
            <person name="Haas B."/>
            <person name="Henn M.R."/>
            <person name="Nusbaum C."/>
            <person name="Birren B."/>
        </authorList>
    </citation>
    <scope>NUCLEOTIDE SEQUENCE [LARGE SCALE GENOMIC DNA]</scope>
</reference>
<evidence type="ECO:0000256" key="6">
    <source>
        <dbReference type="ARBA" id="ARBA00022833"/>
    </source>
</evidence>
<keyword evidence="7" id="KW-0805">Transcription regulation</keyword>
<name>A0A1I7V7P4_LOALO</name>
<dbReference type="Pfam" id="PF00096">
    <property type="entry name" value="zf-C2H2"/>
    <property type="match status" value="1"/>
</dbReference>
<dbReference type="STRING" id="7209.A0A1I7V7P4"/>
<dbReference type="GO" id="GO:0000981">
    <property type="term" value="F:DNA-binding transcription factor activity, RNA polymerase II-specific"/>
    <property type="evidence" value="ECO:0007669"/>
    <property type="project" value="TreeGrafter"/>
</dbReference>
<dbReference type="SMART" id="SM00355">
    <property type="entry name" value="ZnF_C2H2"/>
    <property type="match status" value="4"/>
</dbReference>
<keyword evidence="3" id="KW-0479">Metal-binding</keyword>
<dbReference type="PANTHER" id="PTHR14196">
    <property type="entry name" value="ODD-SKIPPED - RELATED"/>
    <property type="match status" value="1"/>
</dbReference>
<accession>A0A1I7V7P4</accession>
<reference evidence="14" key="2">
    <citation type="submission" date="2016-11" db="UniProtKB">
        <authorList>
            <consortium name="WormBaseParasite"/>
        </authorList>
    </citation>
    <scope>IDENTIFICATION</scope>
</reference>
<dbReference type="GO" id="GO:0000977">
    <property type="term" value="F:RNA polymerase II transcription regulatory region sequence-specific DNA binding"/>
    <property type="evidence" value="ECO:0007669"/>
    <property type="project" value="TreeGrafter"/>
</dbReference>
<comment type="similarity">
    <text evidence="2">Belongs to the krueppel C2H2-type zinc-finger protein family.</text>
</comment>
<protein>
    <submittedName>
        <fullName evidence="14">Zinc finger protein</fullName>
    </submittedName>
</protein>
<feature type="domain" description="C2H2-type" evidence="12">
    <location>
        <begin position="137"/>
        <end position="164"/>
    </location>
</feature>
<dbReference type="InterPro" id="IPR013087">
    <property type="entry name" value="Znf_C2H2_type"/>
</dbReference>
<comment type="subcellular location">
    <subcellularLocation>
        <location evidence="1">Nucleus</location>
    </subcellularLocation>
</comment>
<evidence type="ECO:0000256" key="4">
    <source>
        <dbReference type="ARBA" id="ARBA00022737"/>
    </source>
</evidence>
<dbReference type="Gene3D" id="3.30.160.60">
    <property type="entry name" value="Classic Zinc Finger"/>
    <property type="match status" value="3"/>
</dbReference>
<keyword evidence="6" id="KW-0862">Zinc</keyword>
<dbReference type="InterPro" id="IPR050717">
    <property type="entry name" value="C2H2-ZF_Transcription_Reg"/>
</dbReference>
<evidence type="ECO:0000256" key="7">
    <source>
        <dbReference type="ARBA" id="ARBA00023015"/>
    </source>
</evidence>
<keyword evidence="13" id="KW-1185">Reference proteome</keyword>
<dbReference type="InterPro" id="IPR036236">
    <property type="entry name" value="Znf_C2H2_sf"/>
</dbReference>
<feature type="domain" description="C2H2-type" evidence="12">
    <location>
        <begin position="166"/>
        <end position="191"/>
    </location>
</feature>
<dbReference type="PROSITE" id="PS50157">
    <property type="entry name" value="ZINC_FINGER_C2H2_2"/>
    <property type="match status" value="3"/>
</dbReference>
<evidence type="ECO:0000256" key="2">
    <source>
        <dbReference type="ARBA" id="ARBA00006991"/>
    </source>
</evidence>
<evidence type="ECO:0000256" key="9">
    <source>
        <dbReference type="ARBA" id="ARBA00023163"/>
    </source>
</evidence>
<evidence type="ECO:0000256" key="3">
    <source>
        <dbReference type="ARBA" id="ARBA00022723"/>
    </source>
</evidence>
<dbReference type="Proteomes" id="UP000095285">
    <property type="component" value="Unassembled WGS sequence"/>
</dbReference>